<proteinExistence type="inferred from homology"/>
<accession>A0A1F4TMD6</accession>
<dbReference type="GO" id="GO:0016887">
    <property type="term" value="F:ATP hydrolysis activity"/>
    <property type="evidence" value="ECO:0007669"/>
    <property type="project" value="TreeGrafter"/>
</dbReference>
<name>A0A1F4TMD6_UNCSA</name>
<dbReference type="EMBL" id="MEUF01000053">
    <property type="protein sequence ID" value="OGC33875.1"/>
    <property type="molecule type" value="Genomic_DNA"/>
</dbReference>
<protein>
    <recommendedName>
        <fullName evidence="5">Bacterial type II secretion system protein E domain-containing protein</fullName>
    </recommendedName>
</protein>
<sequence length="323" mass="36280">MATDLLDEILHKGLNLNASDIHLEPREEFVRIRFRVDGLLQDDKPLHKNRQASLISRVKVLANLDIAETRLPQDGRTTFKHLDLRISAIPTIHGEKLVIRLLNRRSALMPLEALGMTPEILADYQQLITRPHGLILITGPTGSGKTTTLYATLSQLNNKEKNIVTVEDPVEYQLPGINQIQVNPAIGLTFAHCLRSILRQDPDIIMLGEIRDSESAQIGVQAALTGHLVFSTLHTKDAQSAVTRLEDLGIKRFLIESTLLGVMAQQLTRQTTGGRIGSFDLWLNRLPHHHLLLHRRQPLPPLPHQLRQDQPLPLPRPASLHQH</sequence>
<dbReference type="GO" id="GO:0005524">
    <property type="term" value="F:ATP binding"/>
    <property type="evidence" value="ECO:0007669"/>
    <property type="project" value="UniProtKB-KW"/>
</dbReference>
<comment type="similarity">
    <text evidence="1">Belongs to the GSP E family.</text>
</comment>
<dbReference type="AlphaFoldDB" id="A0A1F4TMD6"/>
<dbReference type="CDD" id="cd01129">
    <property type="entry name" value="PulE-GspE-like"/>
    <property type="match status" value="1"/>
</dbReference>
<dbReference type="InterPro" id="IPR027417">
    <property type="entry name" value="P-loop_NTPase"/>
</dbReference>
<dbReference type="Gene3D" id="3.30.450.90">
    <property type="match status" value="1"/>
</dbReference>
<evidence type="ECO:0000256" key="3">
    <source>
        <dbReference type="ARBA" id="ARBA00022840"/>
    </source>
</evidence>
<evidence type="ECO:0000256" key="2">
    <source>
        <dbReference type="ARBA" id="ARBA00022741"/>
    </source>
</evidence>
<dbReference type="Proteomes" id="UP000178951">
    <property type="component" value="Unassembled WGS sequence"/>
</dbReference>
<dbReference type="SMART" id="SM00382">
    <property type="entry name" value="AAA"/>
    <property type="match status" value="1"/>
</dbReference>
<evidence type="ECO:0000256" key="4">
    <source>
        <dbReference type="SAM" id="MobiDB-lite"/>
    </source>
</evidence>
<dbReference type="Gene3D" id="3.40.50.300">
    <property type="entry name" value="P-loop containing nucleotide triphosphate hydrolases"/>
    <property type="match status" value="1"/>
</dbReference>
<evidence type="ECO:0000313" key="6">
    <source>
        <dbReference type="EMBL" id="OGC33875.1"/>
    </source>
</evidence>
<dbReference type="Pfam" id="PF00437">
    <property type="entry name" value="T2SSE"/>
    <property type="match status" value="1"/>
</dbReference>
<keyword evidence="3" id="KW-0067">ATP-binding</keyword>
<gene>
    <name evidence="6" type="ORF">A2311_02840</name>
</gene>
<organism evidence="6 7">
    <name type="scientific">candidate division WOR-1 bacterium RIFOXYB2_FULL_48_7</name>
    <dbReference type="NCBI Taxonomy" id="1802583"/>
    <lineage>
        <taxon>Bacteria</taxon>
        <taxon>Bacillati</taxon>
        <taxon>Saganbacteria</taxon>
    </lineage>
</organism>
<feature type="region of interest" description="Disordered" evidence="4">
    <location>
        <begin position="299"/>
        <end position="323"/>
    </location>
</feature>
<dbReference type="PANTHER" id="PTHR30258:SF2">
    <property type="entry name" value="COMG OPERON PROTEIN 1"/>
    <property type="match status" value="1"/>
</dbReference>
<dbReference type="STRING" id="1802583.A2311_02840"/>
<evidence type="ECO:0000313" key="7">
    <source>
        <dbReference type="Proteomes" id="UP000178951"/>
    </source>
</evidence>
<dbReference type="PROSITE" id="PS00662">
    <property type="entry name" value="T2SP_E"/>
    <property type="match status" value="1"/>
</dbReference>
<dbReference type="InterPro" id="IPR001482">
    <property type="entry name" value="T2SS/T4SS_dom"/>
</dbReference>
<dbReference type="InterPro" id="IPR003593">
    <property type="entry name" value="AAA+_ATPase"/>
</dbReference>
<dbReference type="GO" id="GO:0005886">
    <property type="term" value="C:plasma membrane"/>
    <property type="evidence" value="ECO:0007669"/>
    <property type="project" value="TreeGrafter"/>
</dbReference>
<dbReference type="PANTHER" id="PTHR30258">
    <property type="entry name" value="TYPE II SECRETION SYSTEM PROTEIN GSPE-RELATED"/>
    <property type="match status" value="1"/>
</dbReference>
<keyword evidence="2" id="KW-0547">Nucleotide-binding</keyword>
<dbReference type="SUPFAM" id="SSF52540">
    <property type="entry name" value="P-loop containing nucleoside triphosphate hydrolases"/>
    <property type="match status" value="1"/>
</dbReference>
<comment type="caution">
    <text evidence="6">The sequence shown here is derived from an EMBL/GenBank/DDBJ whole genome shotgun (WGS) entry which is preliminary data.</text>
</comment>
<evidence type="ECO:0000259" key="5">
    <source>
        <dbReference type="PROSITE" id="PS00662"/>
    </source>
</evidence>
<evidence type="ECO:0000256" key="1">
    <source>
        <dbReference type="ARBA" id="ARBA00006611"/>
    </source>
</evidence>
<reference evidence="6 7" key="1">
    <citation type="journal article" date="2016" name="Nat. Commun.">
        <title>Thousands of microbial genomes shed light on interconnected biogeochemical processes in an aquifer system.</title>
        <authorList>
            <person name="Anantharaman K."/>
            <person name="Brown C.T."/>
            <person name="Hug L.A."/>
            <person name="Sharon I."/>
            <person name="Castelle C.J."/>
            <person name="Probst A.J."/>
            <person name="Thomas B.C."/>
            <person name="Singh A."/>
            <person name="Wilkins M.J."/>
            <person name="Karaoz U."/>
            <person name="Brodie E.L."/>
            <person name="Williams K.H."/>
            <person name="Hubbard S.S."/>
            <person name="Banfield J.F."/>
        </authorList>
    </citation>
    <scope>NUCLEOTIDE SEQUENCE [LARGE SCALE GENOMIC DNA]</scope>
</reference>
<feature type="domain" description="Bacterial type II secretion system protein E" evidence="5">
    <location>
        <begin position="198"/>
        <end position="212"/>
    </location>
</feature>